<feature type="region of interest" description="Disordered" evidence="1">
    <location>
        <begin position="50"/>
        <end position="69"/>
    </location>
</feature>
<accession>A0A679P9A8</accession>
<reference evidence="2" key="2">
    <citation type="submission" date="2021-03" db="EMBL/GenBank/DDBJ databases">
        <authorList>
            <person name="Alouane T."/>
            <person name="Langin T."/>
            <person name="Bonhomme L."/>
        </authorList>
    </citation>
    <scope>NUCLEOTIDE SEQUENCE</scope>
    <source>
        <strain evidence="2">MDC_Fg202</strain>
    </source>
</reference>
<dbReference type="EMBL" id="CAAKMV010000055">
    <property type="protein sequence ID" value="VIO53293.1"/>
    <property type="molecule type" value="Genomic_DNA"/>
</dbReference>
<dbReference type="Proteomes" id="UP000746612">
    <property type="component" value="Unassembled WGS sequence"/>
</dbReference>
<reference evidence="3" key="1">
    <citation type="submission" date="2019-04" db="EMBL/GenBank/DDBJ databases">
        <authorList>
            <person name="Melise S."/>
            <person name="Noan J."/>
            <person name="Okalmin O."/>
        </authorList>
    </citation>
    <scope>NUCLEOTIDE SEQUENCE</scope>
    <source>
        <strain evidence="3">FN9</strain>
    </source>
</reference>
<dbReference type="EMBL" id="CAJPIJ010000184">
    <property type="protein sequence ID" value="CAG2006060.1"/>
    <property type="molecule type" value="Genomic_DNA"/>
</dbReference>
<dbReference type="AlphaFoldDB" id="A0A679P9A8"/>
<protein>
    <submittedName>
        <fullName evidence="3">Uncharacterized protein</fullName>
    </submittedName>
</protein>
<sequence>MSSNSIQTPATTTTTTGGTKQANIDASMLACYIHDTSSLQDRLLIRAMAEDSQSSQKGVGYSGPKDSKL</sequence>
<proteinExistence type="predicted"/>
<evidence type="ECO:0000313" key="3">
    <source>
        <dbReference type="EMBL" id="VIO53293.1"/>
    </source>
</evidence>
<name>A0A679P9A8_GIBZA</name>
<dbReference type="OrthoDB" id="5095673at2759"/>
<evidence type="ECO:0000256" key="1">
    <source>
        <dbReference type="SAM" id="MobiDB-lite"/>
    </source>
</evidence>
<evidence type="ECO:0000313" key="2">
    <source>
        <dbReference type="EMBL" id="CAG2006060.1"/>
    </source>
</evidence>
<gene>
    <name evidence="3" type="ORF">FUG_LOCUS72890</name>
    <name evidence="2" type="ORF">MDCFG202_LOCUS518528</name>
</gene>
<organism evidence="3">
    <name type="scientific">Gibberella zeae</name>
    <name type="common">Wheat head blight fungus</name>
    <name type="synonym">Fusarium graminearum</name>
    <dbReference type="NCBI Taxonomy" id="5518"/>
    <lineage>
        <taxon>Eukaryota</taxon>
        <taxon>Fungi</taxon>
        <taxon>Dikarya</taxon>
        <taxon>Ascomycota</taxon>
        <taxon>Pezizomycotina</taxon>
        <taxon>Sordariomycetes</taxon>
        <taxon>Hypocreomycetidae</taxon>
        <taxon>Hypocreales</taxon>
        <taxon>Nectriaceae</taxon>
        <taxon>Fusarium</taxon>
    </lineage>
</organism>